<feature type="domain" description="Aminoglycoside phosphotransferase" evidence="1">
    <location>
        <begin position="157"/>
        <end position="330"/>
    </location>
</feature>
<dbReference type="STRING" id="335973.SAMN04488693_101169"/>
<name>A0A1G8C697_9MICC</name>
<reference evidence="2 3" key="1">
    <citation type="submission" date="2016-10" db="EMBL/GenBank/DDBJ databases">
        <authorList>
            <person name="de Groot N.N."/>
        </authorList>
    </citation>
    <scope>NUCLEOTIDE SEQUENCE [LARGE SCALE GENOMIC DNA]</scope>
    <source>
        <strain evidence="2 3">NP_1H</strain>
    </source>
</reference>
<dbReference type="GO" id="GO:0016740">
    <property type="term" value="F:transferase activity"/>
    <property type="evidence" value="ECO:0007669"/>
    <property type="project" value="UniProtKB-KW"/>
</dbReference>
<dbReference type="InterPro" id="IPR002575">
    <property type="entry name" value="Aminoglycoside_PTrfase"/>
</dbReference>
<organism evidence="2 3">
    <name type="scientific">Arthrobacter subterraneus</name>
    <dbReference type="NCBI Taxonomy" id="335973"/>
    <lineage>
        <taxon>Bacteria</taxon>
        <taxon>Bacillati</taxon>
        <taxon>Actinomycetota</taxon>
        <taxon>Actinomycetes</taxon>
        <taxon>Micrococcales</taxon>
        <taxon>Micrococcaceae</taxon>
        <taxon>Arthrobacter</taxon>
    </lineage>
</organism>
<keyword evidence="3" id="KW-1185">Reference proteome</keyword>
<dbReference type="Gene3D" id="3.90.1200.10">
    <property type="match status" value="1"/>
</dbReference>
<evidence type="ECO:0000259" key="1">
    <source>
        <dbReference type="Pfam" id="PF01636"/>
    </source>
</evidence>
<dbReference type="EMBL" id="FNDT01000001">
    <property type="protein sequence ID" value="SDH41057.1"/>
    <property type="molecule type" value="Genomic_DNA"/>
</dbReference>
<protein>
    <submittedName>
        <fullName evidence="2">Phosphotransferase enzyme family protein</fullName>
    </submittedName>
</protein>
<keyword evidence="2" id="KW-0808">Transferase</keyword>
<dbReference type="AlphaFoldDB" id="A0A1G8C697"/>
<evidence type="ECO:0000313" key="3">
    <source>
        <dbReference type="Proteomes" id="UP000199258"/>
    </source>
</evidence>
<dbReference type="InterPro" id="IPR011009">
    <property type="entry name" value="Kinase-like_dom_sf"/>
</dbReference>
<sequence>MSEADELALLEGSGMGSVLEEAATALAGPLEHWELRGLHHRPGAGVTGIYALRYGMPGGSVEGFLCVTTRRVAGDFPRSVRLAGPGGTALLVWSHPHDPLLPGLGWACDPRSVGPALFGVGAAGLTTLGYRPMRRAVLRAEGAAETRYLKVLPAGGAAALRRRHDQLIRAGLPAPQPVASPGAEVLVTMPAAGTPLAHRFMVNGAAEIHPQVLIDLLDRFPRTVLEFPEKQPWSARVRDYARAAVAALPEESARITRLALRVEELVRSAPAGPIVATHGDFHEGNLLVADGGITGVLDLDAVGPGHLVDDLGCFLAHLAVLPSVDERYRHVPDAVRRFQEAFEEHVDPAALRARAAGVALTLIAGAGNTRGQQAGGRRAGARGRLRAAEAFLDVHSGMEPEVS</sequence>
<dbReference type="Pfam" id="PF01636">
    <property type="entry name" value="APH"/>
    <property type="match status" value="1"/>
</dbReference>
<accession>A0A1G8C697</accession>
<evidence type="ECO:0000313" key="2">
    <source>
        <dbReference type="EMBL" id="SDH41057.1"/>
    </source>
</evidence>
<dbReference type="Proteomes" id="UP000199258">
    <property type="component" value="Unassembled WGS sequence"/>
</dbReference>
<gene>
    <name evidence="2" type="ORF">SAMN04488693_101169</name>
</gene>
<dbReference type="SUPFAM" id="SSF56112">
    <property type="entry name" value="Protein kinase-like (PK-like)"/>
    <property type="match status" value="1"/>
</dbReference>
<proteinExistence type="predicted"/>